<feature type="non-terminal residue" evidence="1">
    <location>
        <position position="167"/>
    </location>
</feature>
<protein>
    <submittedName>
        <fullName evidence="1">Uncharacterized protein</fullName>
    </submittedName>
</protein>
<dbReference type="EMBL" id="CALNXK010000098">
    <property type="protein sequence ID" value="CAH3154220.1"/>
    <property type="molecule type" value="Genomic_DNA"/>
</dbReference>
<sequence>MGGGPQIVSNKERLQFIPHKEVQIQYKGDEDIYVNLRLGDSFHDDAFRCAQPLSAHLTLICYLWRERKIKRRRRMWEVERLIPKRESAMGAPKAMSNCQRQTGIQFRQVTRPPQTRVCGAGVVRKSMGTFSCAKDLVVKFNEEPEKYCLCYQGEFGLMLSSNNRERT</sequence>
<evidence type="ECO:0000313" key="2">
    <source>
        <dbReference type="Proteomes" id="UP001159405"/>
    </source>
</evidence>
<comment type="caution">
    <text evidence="1">The sequence shown here is derived from an EMBL/GenBank/DDBJ whole genome shotgun (WGS) entry which is preliminary data.</text>
</comment>
<name>A0ABN8Q329_9CNID</name>
<dbReference type="Proteomes" id="UP001159405">
    <property type="component" value="Unassembled WGS sequence"/>
</dbReference>
<organism evidence="1 2">
    <name type="scientific">Porites lobata</name>
    <dbReference type="NCBI Taxonomy" id="104759"/>
    <lineage>
        <taxon>Eukaryota</taxon>
        <taxon>Metazoa</taxon>
        <taxon>Cnidaria</taxon>
        <taxon>Anthozoa</taxon>
        <taxon>Hexacorallia</taxon>
        <taxon>Scleractinia</taxon>
        <taxon>Fungiina</taxon>
        <taxon>Poritidae</taxon>
        <taxon>Porites</taxon>
    </lineage>
</organism>
<gene>
    <name evidence="1" type="ORF">PLOB_00049906</name>
</gene>
<keyword evidence="2" id="KW-1185">Reference proteome</keyword>
<proteinExistence type="predicted"/>
<reference evidence="1 2" key="1">
    <citation type="submission" date="2022-05" db="EMBL/GenBank/DDBJ databases">
        <authorList>
            <consortium name="Genoscope - CEA"/>
            <person name="William W."/>
        </authorList>
    </citation>
    <scope>NUCLEOTIDE SEQUENCE [LARGE SCALE GENOMIC DNA]</scope>
</reference>
<evidence type="ECO:0000313" key="1">
    <source>
        <dbReference type="EMBL" id="CAH3154220.1"/>
    </source>
</evidence>
<accession>A0ABN8Q329</accession>